<accession>A0AAW4T513</accession>
<name>A0AAW4T513_9BACE</name>
<comment type="caution">
    <text evidence="1">The sequence shown here is derived from an EMBL/GenBank/DDBJ whole genome shotgun (WGS) entry which is preliminary data.</text>
</comment>
<sequence>MNRTLVTGAVALTSLLFVSCKEKPYQLPKLGAIRAAQEARKQWLIRGNNADGFFEEPHARITDTIHVDSLVHDTIPTDSMTKDSI</sequence>
<organism evidence="1 2">
    <name type="scientific">Bacteroides xylanisolvens</name>
    <dbReference type="NCBI Taxonomy" id="371601"/>
    <lineage>
        <taxon>Bacteria</taxon>
        <taxon>Pseudomonadati</taxon>
        <taxon>Bacteroidota</taxon>
        <taxon>Bacteroidia</taxon>
        <taxon>Bacteroidales</taxon>
        <taxon>Bacteroidaceae</taxon>
        <taxon>Bacteroides</taxon>
    </lineage>
</organism>
<proteinExistence type="predicted"/>
<dbReference type="RefSeq" id="WP_225451232.1">
    <property type="nucleotide sequence ID" value="NZ_JAIWXB010000037.1"/>
</dbReference>
<dbReference type="EMBL" id="JAIWYE010000037">
    <property type="protein sequence ID" value="MCA4706216.1"/>
    <property type="molecule type" value="Genomic_DNA"/>
</dbReference>
<evidence type="ECO:0000313" key="1">
    <source>
        <dbReference type="EMBL" id="MCA4706216.1"/>
    </source>
</evidence>
<reference evidence="1" key="1">
    <citation type="submission" date="2023-08" db="EMBL/GenBank/DDBJ databases">
        <title>Mucin Metabolism Genes Underlie the Key Renovations of Bacteroides xylanisolvens Genomes in Captive Great Apes.</title>
        <authorList>
            <person name="Nishida A.H."/>
        </authorList>
    </citation>
    <scope>NUCLEOTIDE SEQUENCE</scope>
    <source>
        <strain evidence="1">P13.H9</strain>
    </source>
</reference>
<protein>
    <submittedName>
        <fullName evidence="1">Uncharacterized protein</fullName>
    </submittedName>
</protein>
<dbReference type="AlphaFoldDB" id="A0AAW4T513"/>
<dbReference type="PROSITE" id="PS51257">
    <property type="entry name" value="PROKAR_LIPOPROTEIN"/>
    <property type="match status" value="1"/>
</dbReference>
<gene>
    <name evidence="1" type="ORF">LD004_21670</name>
</gene>
<dbReference type="Proteomes" id="UP001198461">
    <property type="component" value="Unassembled WGS sequence"/>
</dbReference>
<evidence type="ECO:0000313" key="2">
    <source>
        <dbReference type="Proteomes" id="UP001198461"/>
    </source>
</evidence>